<evidence type="ECO:0000313" key="1">
    <source>
        <dbReference type="EMBL" id="MBP3954184.1"/>
    </source>
</evidence>
<dbReference type="InterPro" id="IPR050772">
    <property type="entry name" value="Hydratase-Decarb/MhpD_sf"/>
</dbReference>
<name>A0ABS5BKF3_9BACT</name>
<dbReference type="PANTHER" id="PTHR30143">
    <property type="entry name" value="ACID HYDRATASE"/>
    <property type="match status" value="1"/>
</dbReference>
<evidence type="ECO:0008006" key="3">
    <source>
        <dbReference type="Google" id="ProtNLM"/>
    </source>
</evidence>
<organism evidence="1 2">
    <name type="scientific">Gemmata palustris</name>
    <dbReference type="NCBI Taxonomy" id="2822762"/>
    <lineage>
        <taxon>Bacteria</taxon>
        <taxon>Pseudomonadati</taxon>
        <taxon>Planctomycetota</taxon>
        <taxon>Planctomycetia</taxon>
        <taxon>Gemmatales</taxon>
        <taxon>Gemmataceae</taxon>
        <taxon>Gemmata</taxon>
    </lineage>
</organism>
<keyword evidence="2" id="KW-1185">Reference proteome</keyword>
<dbReference type="SUPFAM" id="SSF56529">
    <property type="entry name" value="FAH"/>
    <property type="match status" value="1"/>
</dbReference>
<proteinExistence type="predicted"/>
<accession>A0ABS5BKF3</accession>
<protein>
    <recommendedName>
        <fullName evidence="3">Hydratase</fullName>
    </recommendedName>
</protein>
<dbReference type="RefSeq" id="WP_210652327.1">
    <property type="nucleotide sequence ID" value="NZ_JAGKQQ010000001.1"/>
</dbReference>
<comment type="caution">
    <text evidence="1">The sequence shown here is derived from an EMBL/GenBank/DDBJ whole genome shotgun (WGS) entry which is preliminary data.</text>
</comment>
<evidence type="ECO:0000313" key="2">
    <source>
        <dbReference type="Proteomes" id="UP000676565"/>
    </source>
</evidence>
<dbReference type="Gene3D" id="3.90.850.10">
    <property type="entry name" value="Fumarylacetoacetase-like, C-terminal domain"/>
    <property type="match status" value="1"/>
</dbReference>
<sequence>MDRVNAACEYLFDMRSEQRQVAALPADIVPRALAEGYLVQERLVRKILDRFGSRPIGYKIACTNELAQKALGVDAPFFGVLMTHSSHNSPATLLGSDFTVRCAEAEFGFEMAADVRPGPVYTADTIREFIGFALPSIEIVDHRYHNWQAVGAPSLLADNAIHGAWVAGEPCAGWRDLDFARHPVSLVVNGEQTFTGSGAAVLGNPLNVVAWLANELPKFGRRLSRGDRVTTGITTDIYLARPGDQLTADFGVLGRVSLTFTAD</sequence>
<dbReference type="InterPro" id="IPR036663">
    <property type="entry name" value="Fumarylacetoacetase_C_sf"/>
</dbReference>
<gene>
    <name evidence="1" type="ORF">J8F10_02590</name>
</gene>
<reference evidence="1 2" key="1">
    <citation type="submission" date="2021-04" db="EMBL/GenBank/DDBJ databases">
        <authorList>
            <person name="Ivanova A."/>
        </authorList>
    </citation>
    <scope>NUCLEOTIDE SEQUENCE [LARGE SCALE GENOMIC DNA]</scope>
    <source>
        <strain evidence="1 2">G18</strain>
    </source>
</reference>
<dbReference type="EMBL" id="JAGKQQ010000001">
    <property type="protein sequence ID" value="MBP3954184.1"/>
    <property type="molecule type" value="Genomic_DNA"/>
</dbReference>
<dbReference type="Proteomes" id="UP000676565">
    <property type="component" value="Unassembled WGS sequence"/>
</dbReference>
<dbReference type="PANTHER" id="PTHR30143:SF0">
    <property type="entry name" value="2-KETO-4-PENTENOATE HYDRATASE"/>
    <property type="match status" value="1"/>
</dbReference>